<gene>
    <name evidence="1" type="ORF">QBC47DRAFT_444944</name>
</gene>
<evidence type="ECO:0000313" key="2">
    <source>
        <dbReference type="Proteomes" id="UP001239445"/>
    </source>
</evidence>
<reference evidence="1" key="1">
    <citation type="submission" date="2023-06" db="EMBL/GenBank/DDBJ databases">
        <title>Genome-scale phylogeny and comparative genomics of the fungal order Sordariales.</title>
        <authorList>
            <consortium name="Lawrence Berkeley National Laboratory"/>
            <person name="Hensen N."/>
            <person name="Bonometti L."/>
            <person name="Westerberg I."/>
            <person name="Brannstrom I.O."/>
            <person name="Guillou S."/>
            <person name="Cros-Aarteil S."/>
            <person name="Calhoun S."/>
            <person name="Haridas S."/>
            <person name="Kuo A."/>
            <person name="Mondo S."/>
            <person name="Pangilinan J."/>
            <person name="Riley R."/>
            <person name="Labutti K."/>
            <person name="Andreopoulos B."/>
            <person name="Lipzen A."/>
            <person name="Chen C."/>
            <person name="Yanf M."/>
            <person name="Daum C."/>
            <person name="Ng V."/>
            <person name="Clum A."/>
            <person name="Steindorff A."/>
            <person name="Ohm R."/>
            <person name="Martin F."/>
            <person name="Silar P."/>
            <person name="Natvig D."/>
            <person name="Lalanne C."/>
            <person name="Gautier V."/>
            <person name="Ament-Velasquez S.L."/>
            <person name="Kruys A."/>
            <person name="Hutchinson M.I."/>
            <person name="Powell A.J."/>
            <person name="Barry K."/>
            <person name="Miller A.N."/>
            <person name="Grigoriev I.V."/>
            <person name="Debuchy R."/>
            <person name="Gladieux P."/>
            <person name="Thoren M.H."/>
            <person name="Johannesson H."/>
        </authorList>
    </citation>
    <scope>NUCLEOTIDE SEQUENCE</scope>
    <source>
        <strain evidence="1">PSN4</strain>
    </source>
</reference>
<keyword evidence="2" id="KW-1185">Reference proteome</keyword>
<organism evidence="1 2">
    <name type="scientific">Echria macrotheca</name>
    <dbReference type="NCBI Taxonomy" id="438768"/>
    <lineage>
        <taxon>Eukaryota</taxon>
        <taxon>Fungi</taxon>
        <taxon>Dikarya</taxon>
        <taxon>Ascomycota</taxon>
        <taxon>Pezizomycotina</taxon>
        <taxon>Sordariomycetes</taxon>
        <taxon>Sordariomycetidae</taxon>
        <taxon>Sordariales</taxon>
        <taxon>Schizotheciaceae</taxon>
        <taxon>Echria</taxon>
    </lineage>
</organism>
<sequence>MDLFATHLVLIRLHISLHWVNDGQDRHVRLTPKVFAAPLVVESTLNFCVSLDDACRSRFISLAQFGSFGAGLIIRNYRTRSYFVYAGFEDSELSIAGLTNEELINQLDFISRRGYYDYVHVDLDVEVADNQPFPRALSDIPEEGVHQE</sequence>
<dbReference type="EMBL" id="MU839832">
    <property type="protein sequence ID" value="KAK1756424.1"/>
    <property type="molecule type" value="Genomic_DNA"/>
</dbReference>
<dbReference type="Proteomes" id="UP001239445">
    <property type="component" value="Unassembled WGS sequence"/>
</dbReference>
<protein>
    <submittedName>
        <fullName evidence="1">Uncharacterized protein</fullName>
    </submittedName>
</protein>
<name>A0AAJ0BFS4_9PEZI</name>
<proteinExistence type="predicted"/>
<comment type="caution">
    <text evidence="1">The sequence shown here is derived from an EMBL/GenBank/DDBJ whole genome shotgun (WGS) entry which is preliminary data.</text>
</comment>
<accession>A0AAJ0BFS4</accession>
<dbReference type="AlphaFoldDB" id="A0AAJ0BFS4"/>
<evidence type="ECO:0000313" key="1">
    <source>
        <dbReference type="EMBL" id="KAK1756424.1"/>
    </source>
</evidence>